<keyword evidence="2" id="KW-1185">Reference proteome</keyword>
<sequence>MAVPPQQGGIKVLPSAQLCRERMMQYFGATLLEQLECGWSLSFKLVLHCVRPVFWCLWCSFEHILEVCLSTHRLLLLNADLLMCSLRAHYRTCALRLRLLREATYELPFLEDVALDSSLGTPRNAALAEAEAMEHDCSLILLGDAFPTS</sequence>
<dbReference type="Proteomes" id="UP001066276">
    <property type="component" value="Chromosome 6"/>
</dbReference>
<gene>
    <name evidence="1" type="ORF">NDU88_008931</name>
</gene>
<dbReference type="AlphaFoldDB" id="A0AAV7QW48"/>
<reference evidence="1" key="1">
    <citation type="journal article" date="2022" name="bioRxiv">
        <title>Sequencing and chromosome-scale assembly of the giantPleurodeles waltlgenome.</title>
        <authorList>
            <person name="Brown T."/>
            <person name="Elewa A."/>
            <person name="Iarovenko S."/>
            <person name="Subramanian E."/>
            <person name="Araus A.J."/>
            <person name="Petzold A."/>
            <person name="Susuki M."/>
            <person name="Suzuki K.-i.T."/>
            <person name="Hayashi T."/>
            <person name="Toyoda A."/>
            <person name="Oliveira C."/>
            <person name="Osipova E."/>
            <person name="Leigh N.D."/>
            <person name="Simon A."/>
            <person name="Yun M.H."/>
        </authorList>
    </citation>
    <scope>NUCLEOTIDE SEQUENCE</scope>
    <source>
        <strain evidence="1">20211129_DDA</strain>
        <tissue evidence="1">Liver</tissue>
    </source>
</reference>
<comment type="caution">
    <text evidence="1">The sequence shown here is derived from an EMBL/GenBank/DDBJ whole genome shotgun (WGS) entry which is preliminary data.</text>
</comment>
<evidence type="ECO:0000313" key="2">
    <source>
        <dbReference type="Proteomes" id="UP001066276"/>
    </source>
</evidence>
<protein>
    <submittedName>
        <fullName evidence="1">Uncharacterized protein</fullName>
    </submittedName>
</protein>
<name>A0AAV7QW48_PLEWA</name>
<organism evidence="1 2">
    <name type="scientific">Pleurodeles waltl</name>
    <name type="common">Iberian ribbed newt</name>
    <dbReference type="NCBI Taxonomy" id="8319"/>
    <lineage>
        <taxon>Eukaryota</taxon>
        <taxon>Metazoa</taxon>
        <taxon>Chordata</taxon>
        <taxon>Craniata</taxon>
        <taxon>Vertebrata</taxon>
        <taxon>Euteleostomi</taxon>
        <taxon>Amphibia</taxon>
        <taxon>Batrachia</taxon>
        <taxon>Caudata</taxon>
        <taxon>Salamandroidea</taxon>
        <taxon>Salamandridae</taxon>
        <taxon>Pleurodelinae</taxon>
        <taxon>Pleurodeles</taxon>
    </lineage>
</organism>
<dbReference type="EMBL" id="JANPWB010000010">
    <property type="protein sequence ID" value="KAJ1142618.1"/>
    <property type="molecule type" value="Genomic_DNA"/>
</dbReference>
<accession>A0AAV7QW48</accession>
<proteinExistence type="predicted"/>
<evidence type="ECO:0000313" key="1">
    <source>
        <dbReference type="EMBL" id="KAJ1142618.1"/>
    </source>
</evidence>